<sequence>VGIDPLLRKTIWEKFYDLKKKGTTIIVTTHIMDEAEFCERLGLIREGKLVATGTPEELKKRVSSGRIEDVFLLEDVALS</sequence>
<dbReference type="PANTHER" id="PTHR43038:SF3">
    <property type="entry name" value="ABC TRANSPORTER G FAMILY MEMBER 20 ISOFORM X1"/>
    <property type="match status" value="1"/>
</dbReference>
<evidence type="ECO:0000313" key="2">
    <source>
        <dbReference type="Proteomes" id="UP000305222"/>
    </source>
</evidence>
<organism evidence="1 2">
    <name type="scientific">Bacillus wiedmannii</name>
    <dbReference type="NCBI Taxonomy" id="1890302"/>
    <lineage>
        <taxon>Bacteria</taxon>
        <taxon>Bacillati</taxon>
        <taxon>Bacillota</taxon>
        <taxon>Bacilli</taxon>
        <taxon>Bacillales</taxon>
        <taxon>Bacillaceae</taxon>
        <taxon>Bacillus</taxon>
        <taxon>Bacillus cereus group</taxon>
    </lineage>
</organism>
<dbReference type="InterPro" id="IPR027417">
    <property type="entry name" value="P-loop_NTPase"/>
</dbReference>
<protein>
    <submittedName>
        <fullName evidence="1">ABC transporter ATP-binding protein</fullName>
    </submittedName>
</protein>
<dbReference type="Proteomes" id="UP000305222">
    <property type="component" value="Unassembled WGS sequence"/>
</dbReference>
<reference evidence="1 2" key="1">
    <citation type="journal article" date="2019" name="Environ. Microbiol.">
        <title>An active ?-lactamase is a part of an orchestrated cell wall stress resistance network of Bacillus subtilis and related rhizosphere species.</title>
        <authorList>
            <person name="Bucher T."/>
            <person name="Keren-Paz A."/>
            <person name="Hausser J."/>
            <person name="Olender T."/>
            <person name="Cytryn E."/>
            <person name="Kolodkin-Gal I."/>
        </authorList>
    </citation>
    <scope>NUCLEOTIDE SEQUENCE [LARGE SCALE GENOMIC DNA]</scope>
    <source>
        <strain evidence="1 2">I5</strain>
    </source>
</reference>
<keyword evidence="1" id="KW-0547">Nucleotide-binding</keyword>
<evidence type="ECO:0000313" key="1">
    <source>
        <dbReference type="EMBL" id="TKI80793.1"/>
    </source>
</evidence>
<dbReference type="PANTHER" id="PTHR43038">
    <property type="entry name" value="ATP-BINDING CASSETTE, SUB-FAMILY H, MEMBER 1"/>
    <property type="match status" value="1"/>
</dbReference>
<comment type="caution">
    <text evidence="1">The sequence shown here is derived from an EMBL/GenBank/DDBJ whole genome shotgun (WGS) entry which is preliminary data.</text>
</comment>
<feature type="non-terminal residue" evidence="1">
    <location>
        <position position="1"/>
    </location>
</feature>
<proteinExistence type="predicted"/>
<dbReference type="Gene3D" id="3.40.50.300">
    <property type="entry name" value="P-loop containing nucleotide triphosphate hydrolases"/>
    <property type="match status" value="1"/>
</dbReference>
<dbReference type="SUPFAM" id="SSF52540">
    <property type="entry name" value="P-loop containing nucleoside triphosphate hydrolases"/>
    <property type="match status" value="1"/>
</dbReference>
<accession>A0A4V5TPU9</accession>
<name>A0A4V5TPU9_9BACI</name>
<dbReference type="GO" id="GO:0005524">
    <property type="term" value="F:ATP binding"/>
    <property type="evidence" value="ECO:0007669"/>
    <property type="project" value="UniProtKB-KW"/>
</dbReference>
<dbReference type="AlphaFoldDB" id="A0A4V5TPU9"/>
<dbReference type="EMBL" id="SZON01003303">
    <property type="protein sequence ID" value="TKI80793.1"/>
    <property type="molecule type" value="Genomic_DNA"/>
</dbReference>
<keyword evidence="1" id="KW-0067">ATP-binding</keyword>
<gene>
    <name evidence="1" type="ORF">FC699_34545</name>
</gene>